<keyword evidence="1 4" id="KW-0808">Transferase</keyword>
<comment type="caution">
    <text evidence="4">The sequence shown here is derived from an EMBL/GenBank/DDBJ whole genome shotgun (WGS) entry which is preliminary data.</text>
</comment>
<organism evidence="4 5">
    <name type="scientific">Oryzihumus leptocrescens</name>
    <dbReference type="NCBI Taxonomy" id="297536"/>
    <lineage>
        <taxon>Bacteria</taxon>
        <taxon>Bacillati</taxon>
        <taxon>Actinomycetota</taxon>
        <taxon>Actinomycetes</taxon>
        <taxon>Micrococcales</taxon>
        <taxon>Intrasporangiaceae</taxon>
        <taxon>Oryzihumus</taxon>
    </lineage>
</organism>
<gene>
    <name evidence="4" type="ORF">FB474_1672</name>
</gene>
<dbReference type="EMBL" id="VFOQ01000001">
    <property type="protein sequence ID" value="TQL60288.1"/>
    <property type="molecule type" value="Genomic_DNA"/>
</dbReference>
<evidence type="ECO:0000313" key="5">
    <source>
        <dbReference type="Proteomes" id="UP000319514"/>
    </source>
</evidence>
<evidence type="ECO:0000313" key="4">
    <source>
        <dbReference type="EMBL" id="TQL60288.1"/>
    </source>
</evidence>
<dbReference type="InterPro" id="IPR016181">
    <property type="entry name" value="Acyl_CoA_acyltransferase"/>
</dbReference>
<dbReference type="AlphaFoldDB" id="A0A542ZJ32"/>
<dbReference type="InterPro" id="IPR000182">
    <property type="entry name" value="GNAT_dom"/>
</dbReference>
<dbReference type="Pfam" id="PF00583">
    <property type="entry name" value="Acetyltransf_1"/>
    <property type="match status" value="1"/>
</dbReference>
<dbReference type="Proteomes" id="UP000319514">
    <property type="component" value="Unassembled WGS sequence"/>
</dbReference>
<dbReference type="OrthoDB" id="3173333at2"/>
<protein>
    <submittedName>
        <fullName evidence="4">Phosphinothricin acetyltransferase</fullName>
    </submittedName>
</protein>
<name>A0A542ZJ32_9MICO</name>
<dbReference type="PROSITE" id="PS51186">
    <property type="entry name" value="GNAT"/>
    <property type="match status" value="1"/>
</dbReference>
<sequence length="186" mass="19903">MPDPNPPDPTLPNPTIRAALAGDVPAIAAIYGHAVRGSVATFDVADPEPAYWQAKLDSAHPGDHVLVAEDADGTVLGYAYSSSFRPRPAYDRTRETSVYLDPQAVGRGLGTSLYARLLERLRDSGVHLAVAVVAQPNPASDALHRRLGFREVGVLEEVGHKFGAYVSTRWYQLLLEPPGAEGPGPD</sequence>
<dbReference type="GO" id="GO:0016747">
    <property type="term" value="F:acyltransferase activity, transferring groups other than amino-acyl groups"/>
    <property type="evidence" value="ECO:0007669"/>
    <property type="project" value="InterPro"/>
</dbReference>
<feature type="domain" description="N-acetyltransferase" evidence="3">
    <location>
        <begin position="14"/>
        <end position="176"/>
    </location>
</feature>
<proteinExistence type="predicted"/>
<dbReference type="Gene3D" id="3.40.630.30">
    <property type="match status" value="1"/>
</dbReference>
<dbReference type="PANTHER" id="PTHR43072:SF23">
    <property type="entry name" value="UPF0039 PROTEIN C11D3.02C"/>
    <property type="match status" value="1"/>
</dbReference>
<keyword evidence="2" id="KW-0012">Acyltransferase</keyword>
<evidence type="ECO:0000259" key="3">
    <source>
        <dbReference type="PROSITE" id="PS51186"/>
    </source>
</evidence>
<reference evidence="4 5" key="1">
    <citation type="submission" date="2019-06" db="EMBL/GenBank/DDBJ databases">
        <title>Sequencing the genomes of 1000 actinobacteria strains.</title>
        <authorList>
            <person name="Klenk H.-P."/>
        </authorList>
    </citation>
    <scope>NUCLEOTIDE SEQUENCE [LARGE SCALE GENOMIC DNA]</scope>
    <source>
        <strain evidence="4 5">DSM 18082</strain>
    </source>
</reference>
<keyword evidence="5" id="KW-1185">Reference proteome</keyword>
<evidence type="ECO:0000256" key="2">
    <source>
        <dbReference type="ARBA" id="ARBA00023315"/>
    </source>
</evidence>
<dbReference type="RefSeq" id="WP_141788209.1">
    <property type="nucleotide sequence ID" value="NZ_BAAAKX010000021.1"/>
</dbReference>
<dbReference type="SUPFAM" id="SSF55729">
    <property type="entry name" value="Acyl-CoA N-acyltransferases (Nat)"/>
    <property type="match status" value="1"/>
</dbReference>
<dbReference type="PANTHER" id="PTHR43072">
    <property type="entry name" value="N-ACETYLTRANSFERASE"/>
    <property type="match status" value="1"/>
</dbReference>
<accession>A0A542ZJ32</accession>
<evidence type="ECO:0000256" key="1">
    <source>
        <dbReference type="ARBA" id="ARBA00022679"/>
    </source>
</evidence>
<dbReference type="CDD" id="cd04301">
    <property type="entry name" value="NAT_SF"/>
    <property type="match status" value="1"/>
</dbReference>